<organism evidence="1 2">
    <name type="scientific">Basilea psittacipulmonis DSM 24701</name>
    <dbReference type="NCBI Taxonomy" id="1072685"/>
    <lineage>
        <taxon>Bacteria</taxon>
        <taxon>Pseudomonadati</taxon>
        <taxon>Pseudomonadota</taxon>
        <taxon>Betaproteobacteria</taxon>
        <taxon>Burkholderiales</taxon>
        <taxon>Alcaligenaceae</taxon>
        <taxon>Basilea</taxon>
    </lineage>
</organism>
<name>A0A077DCG4_9BURK</name>
<gene>
    <name evidence="1" type="ORF">IX83_02255</name>
</gene>
<dbReference type="KEGG" id="bpsi:IX83_02255"/>
<dbReference type="eggNOG" id="COG3562">
    <property type="taxonomic scope" value="Bacteria"/>
</dbReference>
<proteinExistence type="predicted"/>
<dbReference type="Proteomes" id="UP000028945">
    <property type="component" value="Chromosome"/>
</dbReference>
<dbReference type="STRING" id="1072685.IX83_02255"/>
<reference evidence="1 2" key="1">
    <citation type="journal article" date="2014" name="BMC Genomics">
        <title>A genomic perspective on a new bacterial genus and species from the Alcaligenaceae family, Basilea psittacipulmonis.</title>
        <authorList>
            <person name="Whiteson K.L."/>
            <person name="Hernandez D."/>
            <person name="Lazarevic V."/>
            <person name="Gaia N."/>
            <person name="Farinelli L."/>
            <person name="Francois P."/>
            <person name="Pilo P."/>
            <person name="Frey J."/>
            <person name="Schrenzel J."/>
        </authorList>
    </citation>
    <scope>NUCLEOTIDE SEQUENCE [LARGE SCALE GENOMIC DNA]</scope>
    <source>
        <strain evidence="1 2">DSM 24701</strain>
    </source>
</reference>
<protein>
    <submittedName>
        <fullName evidence="1">Capsule biosynthesis protein</fullName>
    </submittedName>
</protein>
<dbReference type="Pfam" id="PF05159">
    <property type="entry name" value="Capsule_synth"/>
    <property type="match status" value="1"/>
</dbReference>
<dbReference type="CDD" id="cd16441">
    <property type="entry name" value="beta_Kdo_transferase_KpsS"/>
    <property type="match status" value="1"/>
</dbReference>
<dbReference type="GO" id="GO:0000271">
    <property type="term" value="P:polysaccharide biosynthetic process"/>
    <property type="evidence" value="ECO:0007669"/>
    <property type="project" value="InterPro"/>
</dbReference>
<dbReference type="OrthoDB" id="9794206at2"/>
<evidence type="ECO:0000313" key="2">
    <source>
        <dbReference type="Proteomes" id="UP000028945"/>
    </source>
</evidence>
<accession>A0A077DCG4</accession>
<dbReference type="GO" id="GO:0015774">
    <property type="term" value="P:polysaccharide transport"/>
    <property type="evidence" value="ECO:0007669"/>
    <property type="project" value="InterPro"/>
</dbReference>
<dbReference type="InterPro" id="IPR007833">
    <property type="entry name" value="Capsule_polysaccharide_synth"/>
</dbReference>
<dbReference type="RefSeq" id="WP_038498685.1">
    <property type="nucleotide sequence ID" value="NZ_AFWK01000085.1"/>
</dbReference>
<dbReference type="HOGENOM" id="CLU_040135_1_0_4"/>
<keyword evidence="2" id="KW-1185">Reference proteome</keyword>
<dbReference type="AlphaFoldDB" id="A0A077DCG4"/>
<sequence>MMHNLEKLLAQTQNVLLLQGPIGPFFKDLATYLSAQGKSVFKINLNAGDAYFYHGEQVFDYVGGLDGFEAFLNMFMEQHHIDSVICFGDHRPYHRIAKTWCQQYQRSFWVFEEGYFRPHYVTLEENGVNDDATTPRDSEFFLSQEFSEMKNPEPLASGFFPMARLAMQYYWHMNKGKEHYPYYQHHRDTNLFDYAKHWMISGVKRMCHYISEYPMTQWIKRGRLGDFYILPLQVRGDSQVKIHSNYDSVNDFLCEVLDSFVHHAPQHLKLIVKHHPMDRGFCSYRTIIQTYQDRYPELKGRLYYVYDIPMPVLLRQGKGMVTINSTSGLSALLHDMPVKVMGHANYDFQGITDQGSLNDFWNNPTPPNSVVFKAYRDYHLHTTQLNGSFYKKVSLAANKSDENK</sequence>
<evidence type="ECO:0000313" key="1">
    <source>
        <dbReference type="EMBL" id="AIL32294.1"/>
    </source>
</evidence>
<dbReference type="EMBL" id="CP009238">
    <property type="protein sequence ID" value="AIL32294.1"/>
    <property type="molecule type" value="Genomic_DNA"/>
</dbReference>